<sequence length="27" mass="3215">MYLRVFSIANPIKNDRDLALSFLVRFD</sequence>
<organism evidence="1">
    <name type="scientific">marine metagenome</name>
    <dbReference type="NCBI Taxonomy" id="408172"/>
    <lineage>
        <taxon>unclassified sequences</taxon>
        <taxon>metagenomes</taxon>
        <taxon>ecological metagenomes</taxon>
    </lineage>
</organism>
<gene>
    <name evidence="1" type="ORF">METZ01_LOCUS291783</name>
</gene>
<name>A0A382LQD6_9ZZZZ</name>
<evidence type="ECO:0000313" key="1">
    <source>
        <dbReference type="EMBL" id="SVC38929.1"/>
    </source>
</evidence>
<protein>
    <submittedName>
        <fullName evidence="1">Uncharacterized protein</fullName>
    </submittedName>
</protein>
<proteinExistence type="predicted"/>
<dbReference type="EMBL" id="UINC01088577">
    <property type="protein sequence ID" value="SVC38929.1"/>
    <property type="molecule type" value="Genomic_DNA"/>
</dbReference>
<reference evidence="1" key="1">
    <citation type="submission" date="2018-05" db="EMBL/GenBank/DDBJ databases">
        <authorList>
            <person name="Lanie J.A."/>
            <person name="Ng W.-L."/>
            <person name="Kazmierczak K.M."/>
            <person name="Andrzejewski T.M."/>
            <person name="Davidsen T.M."/>
            <person name="Wayne K.J."/>
            <person name="Tettelin H."/>
            <person name="Glass J.I."/>
            <person name="Rusch D."/>
            <person name="Podicherti R."/>
            <person name="Tsui H.-C.T."/>
            <person name="Winkler M.E."/>
        </authorList>
    </citation>
    <scope>NUCLEOTIDE SEQUENCE</scope>
</reference>
<accession>A0A382LQD6</accession>
<dbReference type="AlphaFoldDB" id="A0A382LQD6"/>
<feature type="non-terminal residue" evidence="1">
    <location>
        <position position="27"/>
    </location>
</feature>